<feature type="domain" description="Myb-like" evidence="8">
    <location>
        <begin position="10"/>
        <end position="62"/>
    </location>
</feature>
<feature type="domain" description="HTH myb-type" evidence="9">
    <location>
        <begin position="63"/>
        <end position="117"/>
    </location>
</feature>
<feature type="domain" description="HTH myb-type" evidence="9">
    <location>
        <begin position="10"/>
        <end position="62"/>
    </location>
</feature>
<dbReference type="SUPFAM" id="SSF46689">
    <property type="entry name" value="Homeodomain-like"/>
    <property type="match status" value="1"/>
</dbReference>
<proteinExistence type="predicted"/>
<dbReference type="GO" id="GO:0043565">
    <property type="term" value="F:sequence-specific DNA binding"/>
    <property type="evidence" value="ECO:0007669"/>
    <property type="project" value="InterPro"/>
</dbReference>
<evidence type="ECO:0000256" key="3">
    <source>
        <dbReference type="ARBA" id="ARBA00023015"/>
    </source>
</evidence>
<evidence type="ECO:0000313" key="10">
    <source>
        <dbReference type="EMBL" id="TVU46329.1"/>
    </source>
</evidence>
<name>A0A5J9WD87_9POAL</name>
<reference evidence="10 11" key="1">
    <citation type="journal article" date="2019" name="Sci. Rep.">
        <title>A high-quality genome of Eragrostis curvula grass provides insights into Poaceae evolution and supports new strategies to enhance forage quality.</title>
        <authorList>
            <person name="Carballo J."/>
            <person name="Santos B.A.C.M."/>
            <person name="Zappacosta D."/>
            <person name="Garbus I."/>
            <person name="Selva J.P."/>
            <person name="Gallo C.A."/>
            <person name="Diaz A."/>
            <person name="Albertini E."/>
            <person name="Caccamo M."/>
            <person name="Echenique V."/>
        </authorList>
    </citation>
    <scope>NUCLEOTIDE SEQUENCE [LARGE SCALE GENOMIC DNA]</scope>
    <source>
        <strain evidence="11">cv. Victoria</strain>
        <tissue evidence="10">Leaf</tissue>
    </source>
</reference>
<dbReference type="AlphaFoldDB" id="A0A5J9WD87"/>
<dbReference type="Gramene" id="TVU46329">
    <property type="protein sequence ID" value="TVU46329"/>
    <property type="gene ID" value="EJB05_05855"/>
</dbReference>
<dbReference type="SMART" id="SM00717">
    <property type="entry name" value="SANT"/>
    <property type="match status" value="2"/>
</dbReference>
<feature type="domain" description="Myb-like" evidence="8">
    <location>
        <begin position="63"/>
        <end position="113"/>
    </location>
</feature>
<gene>
    <name evidence="10" type="ORF">EJB05_05855</name>
</gene>
<dbReference type="CDD" id="cd00167">
    <property type="entry name" value="SANT"/>
    <property type="match status" value="2"/>
</dbReference>
<accession>A0A5J9WD87</accession>
<keyword evidence="11" id="KW-1185">Reference proteome</keyword>
<evidence type="ECO:0000259" key="8">
    <source>
        <dbReference type="PROSITE" id="PS50090"/>
    </source>
</evidence>
<dbReference type="PANTHER" id="PTHR45675:SF44">
    <property type="entry name" value="TRANSCRIPTION FACTOR MYB24"/>
    <property type="match status" value="1"/>
</dbReference>
<dbReference type="PANTHER" id="PTHR45675">
    <property type="entry name" value="MYB TRANSCRIPTION FACTOR-RELATED-RELATED"/>
    <property type="match status" value="1"/>
</dbReference>
<dbReference type="Gene3D" id="1.10.10.60">
    <property type="entry name" value="Homeodomain-like"/>
    <property type="match status" value="2"/>
</dbReference>
<evidence type="ECO:0000256" key="5">
    <source>
        <dbReference type="ARBA" id="ARBA00023163"/>
    </source>
</evidence>
<dbReference type="InterPro" id="IPR044676">
    <property type="entry name" value="EOBI/EOBII-like_plant"/>
</dbReference>
<dbReference type="GO" id="GO:0003700">
    <property type="term" value="F:DNA-binding transcription factor activity"/>
    <property type="evidence" value="ECO:0007669"/>
    <property type="project" value="InterPro"/>
</dbReference>
<dbReference type="InterPro" id="IPR009057">
    <property type="entry name" value="Homeodomain-like_sf"/>
</dbReference>
<sequence>MDDGAQEKLKPAVRKGPWTLEEDLLLVNYIHAHGEGAWDILACAAGLKRTGKSCRLRWLNYLSPNVRRGSITSEEHDLIVQLQAAWGNRWSKIARHLPGRTDNEIKNYWRTRIQKKQRNQDCMATNKSTSTEDQGSSSSSSGSGPEQVTQDYAIVVPQPGIRSLDPQAHGGGRGQGSCDGAMDVPPGFLSLTGENFWPFEDFWPMVKSFHHHSSAQFLKHEPV</sequence>
<organism evidence="10 11">
    <name type="scientific">Eragrostis curvula</name>
    <name type="common">weeping love grass</name>
    <dbReference type="NCBI Taxonomy" id="38414"/>
    <lineage>
        <taxon>Eukaryota</taxon>
        <taxon>Viridiplantae</taxon>
        <taxon>Streptophyta</taxon>
        <taxon>Embryophyta</taxon>
        <taxon>Tracheophyta</taxon>
        <taxon>Spermatophyta</taxon>
        <taxon>Magnoliopsida</taxon>
        <taxon>Liliopsida</taxon>
        <taxon>Poales</taxon>
        <taxon>Poaceae</taxon>
        <taxon>PACMAD clade</taxon>
        <taxon>Chloridoideae</taxon>
        <taxon>Eragrostideae</taxon>
        <taxon>Eragrostidinae</taxon>
        <taxon>Eragrostis</taxon>
    </lineage>
</organism>
<keyword evidence="6" id="KW-0539">Nucleus</keyword>
<dbReference type="InterPro" id="IPR001005">
    <property type="entry name" value="SANT/Myb"/>
</dbReference>
<dbReference type="Pfam" id="PF00249">
    <property type="entry name" value="Myb_DNA-binding"/>
    <property type="match status" value="2"/>
</dbReference>
<feature type="region of interest" description="Disordered" evidence="7">
    <location>
        <begin position="161"/>
        <end position="180"/>
    </location>
</feature>
<evidence type="ECO:0000313" key="11">
    <source>
        <dbReference type="Proteomes" id="UP000324897"/>
    </source>
</evidence>
<feature type="compositionally biased region" description="Low complexity" evidence="7">
    <location>
        <begin position="135"/>
        <end position="144"/>
    </location>
</feature>
<dbReference type="FunFam" id="1.10.10.60:FF:000011">
    <property type="entry name" value="Myb transcription factor"/>
    <property type="match status" value="1"/>
</dbReference>
<keyword evidence="4" id="KW-0238">DNA-binding</keyword>
<evidence type="ECO:0000256" key="4">
    <source>
        <dbReference type="ARBA" id="ARBA00023125"/>
    </source>
</evidence>
<evidence type="ECO:0000256" key="2">
    <source>
        <dbReference type="ARBA" id="ARBA00022737"/>
    </source>
</evidence>
<dbReference type="PROSITE" id="PS50090">
    <property type="entry name" value="MYB_LIKE"/>
    <property type="match status" value="2"/>
</dbReference>
<keyword evidence="2" id="KW-0677">Repeat</keyword>
<dbReference type="OrthoDB" id="2143914at2759"/>
<dbReference type="InterPro" id="IPR017930">
    <property type="entry name" value="Myb_dom"/>
</dbReference>
<evidence type="ECO:0000256" key="1">
    <source>
        <dbReference type="ARBA" id="ARBA00004123"/>
    </source>
</evidence>
<dbReference type="Proteomes" id="UP000324897">
    <property type="component" value="Chromosome 5"/>
</dbReference>
<keyword evidence="3" id="KW-0805">Transcription regulation</keyword>
<comment type="caution">
    <text evidence="10">The sequence shown here is derived from an EMBL/GenBank/DDBJ whole genome shotgun (WGS) entry which is preliminary data.</text>
</comment>
<dbReference type="EMBL" id="RWGY01000004">
    <property type="protein sequence ID" value="TVU46329.1"/>
    <property type="molecule type" value="Genomic_DNA"/>
</dbReference>
<feature type="compositionally biased region" description="Polar residues" evidence="7">
    <location>
        <begin position="120"/>
        <end position="134"/>
    </location>
</feature>
<dbReference type="GO" id="GO:0005634">
    <property type="term" value="C:nucleus"/>
    <property type="evidence" value="ECO:0007669"/>
    <property type="project" value="UniProtKB-SubCell"/>
</dbReference>
<evidence type="ECO:0000256" key="6">
    <source>
        <dbReference type="ARBA" id="ARBA00023242"/>
    </source>
</evidence>
<feature type="region of interest" description="Disordered" evidence="7">
    <location>
        <begin position="116"/>
        <end position="147"/>
    </location>
</feature>
<evidence type="ECO:0000256" key="7">
    <source>
        <dbReference type="SAM" id="MobiDB-lite"/>
    </source>
</evidence>
<evidence type="ECO:0000259" key="9">
    <source>
        <dbReference type="PROSITE" id="PS51294"/>
    </source>
</evidence>
<dbReference type="PROSITE" id="PS51294">
    <property type="entry name" value="HTH_MYB"/>
    <property type="match status" value="2"/>
</dbReference>
<protein>
    <submittedName>
        <fullName evidence="10">Uncharacterized protein</fullName>
    </submittedName>
</protein>
<keyword evidence="5" id="KW-0804">Transcription</keyword>
<comment type="subcellular location">
    <subcellularLocation>
        <location evidence="1">Nucleus</location>
    </subcellularLocation>
</comment>